<evidence type="ECO:0000313" key="1">
    <source>
        <dbReference type="EMBL" id="SEA68141.1"/>
    </source>
</evidence>
<gene>
    <name evidence="1" type="ORF">SAMN05192529_1468</name>
</gene>
<sequence>MKSNEINKQIERILDEWDPIGALQDIKPIIYEDDSISEYSNYVLPIIQNFIENKSVYDYLIKAIVNK</sequence>
<dbReference type="EMBL" id="FNQY01000046">
    <property type="protein sequence ID" value="SEA68141.1"/>
    <property type="molecule type" value="Genomic_DNA"/>
</dbReference>
<name>A0A1H4D662_9BACT</name>
<organism evidence="1 2">
    <name type="scientific">Arachidicoccus rhizosphaerae</name>
    <dbReference type="NCBI Taxonomy" id="551991"/>
    <lineage>
        <taxon>Bacteria</taxon>
        <taxon>Pseudomonadati</taxon>
        <taxon>Bacteroidota</taxon>
        <taxon>Chitinophagia</taxon>
        <taxon>Chitinophagales</taxon>
        <taxon>Chitinophagaceae</taxon>
        <taxon>Arachidicoccus</taxon>
    </lineage>
</organism>
<dbReference type="OrthoDB" id="1048418at2"/>
<dbReference type="Proteomes" id="UP000199041">
    <property type="component" value="Unassembled WGS sequence"/>
</dbReference>
<accession>A0A1H4D662</accession>
<protein>
    <submittedName>
        <fullName evidence="1">Uncharacterized protein</fullName>
    </submittedName>
</protein>
<dbReference type="STRING" id="551991.SAMN05192529_1468"/>
<reference evidence="1 2" key="1">
    <citation type="submission" date="2016-10" db="EMBL/GenBank/DDBJ databases">
        <authorList>
            <person name="de Groot N.N."/>
        </authorList>
    </citation>
    <scope>NUCLEOTIDE SEQUENCE [LARGE SCALE GENOMIC DNA]</scope>
    <source>
        <strain evidence="1 2">Vu-144</strain>
    </source>
</reference>
<dbReference type="RefSeq" id="WP_091401589.1">
    <property type="nucleotide sequence ID" value="NZ_FNQY01000046.1"/>
</dbReference>
<dbReference type="AlphaFoldDB" id="A0A1H4D662"/>
<keyword evidence="2" id="KW-1185">Reference proteome</keyword>
<evidence type="ECO:0000313" key="2">
    <source>
        <dbReference type="Proteomes" id="UP000199041"/>
    </source>
</evidence>
<proteinExistence type="predicted"/>